<evidence type="ECO:0000313" key="2">
    <source>
        <dbReference type="Proteomes" id="UP000738349"/>
    </source>
</evidence>
<comment type="caution">
    <text evidence="1">The sequence shown here is derived from an EMBL/GenBank/DDBJ whole genome shotgun (WGS) entry which is preliminary data.</text>
</comment>
<accession>A0A9P9FV48</accession>
<evidence type="ECO:0000313" key="1">
    <source>
        <dbReference type="EMBL" id="KAH7176093.1"/>
    </source>
</evidence>
<organism evidence="1 2">
    <name type="scientific">Dactylonectria macrodidyma</name>
    <dbReference type="NCBI Taxonomy" id="307937"/>
    <lineage>
        <taxon>Eukaryota</taxon>
        <taxon>Fungi</taxon>
        <taxon>Dikarya</taxon>
        <taxon>Ascomycota</taxon>
        <taxon>Pezizomycotina</taxon>
        <taxon>Sordariomycetes</taxon>
        <taxon>Hypocreomycetidae</taxon>
        <taxon>Hypocreales</taxon>
        <taxon>Nectriaceae</taxon>
        <taxon>Dactylonectria</taxon>
    </lineage>
</organism>
<gene>
    <name evidence="1" type="ORF">EDB81DRAFT_771866</name>
</gene>
<sequence>MVWLGQCLLAPILALFSKHKRSGTSYESSVPLLREPPWHDLAINMAGWFRVSSMPWGILESRLVDSFYSSIFRTSHPRSSETE</sequence>
<dbReference type="Proteomes" id="UP000738349">
    <property type="component" value="Unassembled WGS sequence"/>
</dbReference>
<dbReference type="EMBL" id="JAGMUV010000001">
    <property type="protein sequence ID" value="KAH7176093.1"/>
    <property type="molecule type" value="Genomic_DNA"/>
</dbReference>
<dbReference type="AlphaFoldDB" id="A0A9P9FV48"/>
<keyword evidence="2" id="KW-1185">Reference proteome</keyword>
<name>A0A9P9FV48_9HYPO</name>
<proteinExistence type="predicted"/>
<reference evidence="1" key="1">
    <citation type="journal article" date="2021" name="Nat. Commun.">
        <title>Genetic determinants of endophytism in the Arabidopsis root mycobiome.</title>
        <authorList>
            <person name="Mesny F."/>
            <person name="Miyauchi S."/>
            <person name="Thiergart T."/>
            <person name="Pickel B."/>
            <person name="Atanasova L."/>
            <person name="Karlsson M."/>
            <person name="Huettel B."/>
            <person name="Barry K.W."/>
            <person name="Haridas S."/>
            <person name="Chen C."/>
            <person name="Bauer D."/>
            <person name="Andreopoulos W."/>
            <person name="Pangilinan J."/>
            <person name="LaButti K."/>
            <person name="Riley R."/>
            <person name="Lipzen A."/>
            <person name="Clum A."/>
            <person name="Drula E."/>
            <person name="Henrissat B."/>
            <person name="Kohler A."/>
            <person name="Grigoriev I.V."/>
            <person name="Martin F.M."/>
            <person name="Hacquard S."/>
        </authorList>
    </citation>
    <scope>NUCLEOTIDE SEQUENCE</scope>
    <source>
        <strain evidence="1">MPI-CAGE-AT-0147</strain>
    </source>
</reference>
<protein>
    <submittedName>
        <fullName evidence="1">Uncharacterized protein</fullName>
    </submittedName>
</protein>